<evidence type="ECO:0008006" key="3">
    <source>
        <dbReference type="Google" id="ProtNLM"/>
    </source>
</evidence>
<organism evidence="1 2">
    <name type="scientific">Clostridium botulinum</name>
    <dbReference type="NCBI Taxonomy" id="1491"/>
    <lineage>
        <taxon>Bacteria</taxon>
        <taxon>Bacillati</taxon>
        <taxon>Bacillota</taxon>
        <taxon>Clostridia</taxon>
        <taxon>Eubacteriales</taxon>
        <taxon>Clostridiaceae</taxon>
        <taxon>Clostridium</taxon>
    </lineage>
</organism>
<dbReference type="InterPro" id="IPR009636">
    <property type="entry name" value="SCAF"/>
</dbReference>
<comment type="caution">
    <text evidence="1">The sequence shown here is derived from an EMBL/GenBank/DDBJ whole genome shotgun (WGS) entry which is preliminary data.</text>
</comment>
<evidence type="ECO:0000313" key="2">
    <source>
        <dbReference type="Proteomes" id="UP000486903"/>
    </source>
</evidence>
<name>A0A6B4JIK2_CLOBO</name>
<protein>
    <recommendedName>
        <fullName evidence="3">Scaffolding protein</fullName>
    </recommendedName>
</protein>
<gene>
    <name evidence="1" type="ORF">FDG31_15480</name>
</gene>
<dbReference type="RefSeq" id="WP_003373499.1">
    <property type="nucleotide sequence ID" value="NZ_JACBBA010000001.1"/>
</dbReference>
<proteinExistence type="predicted"/>
<dbReference type="AlphaFoldDB" id="A0A6B4JIK2"/>
<evidence type="ECO:0000313" key="1">
    <source>
        <dbReference type="EMBL" id="NFV27535.1"/>
    </source>
</evidence>
<dbReference type="Pfam" id="PF06810">
    <property type="entry name" value="Phage_scaffold"/>
    <property type="match status" value="1"/>
</dbReference>
<accession>A0A6B4JIK2</accession>
<dbReference type="Proteomes" id="UP000486903">
    <property type="component" value="Unassembled WGS sequence"/>
</dbReference>
<dbReference type="EMBL" id="SXFB01000016">
    <property type="protein sequence ID" value="NFV27535.1"/>
    <property type="molecule type" value="Genomic_DNA"/>
</dbReference>
<reference evidence="1 2" key="1">
    <citation type="submission" date="2019-04" db="EMBL/GenBank/DDBJ databases">
        <title>Genome sequencing of Clostridium botulinum Groups I-IV and Clostridium butyricum.</title>
        <authorList>
            <person name="Brunt J."/>
            <person name="Van Vliet A.H.M."/>
            <person name="Stringer S.C."/>
            <person name="Carter A.T."/>
            <person name="Peck M.W."/>
        </authorList>
    </citation>
    <scope>NUCLEOTIDE SEQUENCE [LARGE SCALE GENOMIC DNA]</scope>
    <source>
        <strain evidence="1 2">BL81</strain>
    </source>
</reference>
<sequence>MKREFLKELGLEDEVIEKVMAENGSDIQKEKAKTVKAETERDTYKGQLTTTQETLKTYEDMDIDGIKKSAKELQEKYDKDTQELQAKLSKQSYEVSAKEYLGQYKFANKRIAESIKSDFLSKEFKLEEGKFLGADDYIKGLQESEPESFVLEEDDEEKVPTIVKSTAGSKPGKKMSLEEAMQYVNTHPDTDITTLI</sequence>